<feature type="region of interest" description="Disordered" evidence="1">
    <location>
        <begin position="191"/>
        <end position="213"/>
    </location>
</feature>
<organism evidence="3 4">
    <name type="scientific">Chitinophaga caseinilytica</name>
    <dbReference type="NCBI Taxonomy" id="2267521"/>
    <lineage>
        <taxon>Bacteria</taxon>
        <taxon>Pseudomonadati</taxon>
        <taxon>Bacteroidota</taxon>
        <taxon>Chitinophagia</taxon>
        <taxon>Chitinophagales</taxon>
        <taxon>Chitinophagaceae</taxon>
        <taxon>Chitinophaga</taxon>
    </lineage>
</organism>
<dbReference type="InterPro" id="IPR045155">
    <property type="entry name" value="Beta-lactam_cat"/>
</dbReference>
<dbReference type="SUPFAM" id="SSF56601">
    <property type="entry name" value="beta-lactamase/transpeptidase-like"/>
    <property type="match status" value="1"/>
</dbReference>
<dbReference type="RefSeq" id="WP_341840577.1">
    <property type="nucleotide sequence ID" value="NZ_CP149792.1"/>
</dbReference>
<protein>
    <submittedName>
        <fullName evidence="3">Serine hydrolase</fullName>
    </submittedName>
</protein>
<keyword evidence="3" id="KW-0378">Hydrolase</keyword>
<reference evidence="3 4" key="1">
    <citation type="submission" date="2024-03" db="EMBL/GenBank/DDBJ databases">
        <title>Chitinophaga caseinilytica sp. nov., a casein hydrolysing bacterium isolated from forest soil.</title>
        <authorList>
            <person name="Lee D.S."/>
            <person name="Han D.M."/>
            <person name="Baek J.H."/>
            <person name="Choi D.G."/>
            <person name="Jeon J.H."/>
            <person name="Jeon C.O."/>
        </authorList>
    </citation>
    <scope>NUCLEOTIDE SEQUENCE [LARGE SCALE GENOMIC DNA]</scope>
    <source>
        <strain evidence="3 4">KACC 19118</strain>
    </source>
</reference>
<accession>A0ABZ2Z2C7</accession>
<dbReference type="EMBL" id="CP150096">
    <property type="protein sequence ID" value="WZN45833.1"/>
    <property type="molecule type" value="Genomic_DNA"/>
</dbReference>
<evidence type="ECO:0000256" key="1">
    <source>
        <dbReference type="SAM" id="MobiDB-lite"/>
    </source>
</evidence>
<keyword evidence="4" id="KW-1185">Reference proteome</keyword>
<dbReference type="InterPro" id="IPR012338">
    <property type="entry name" value="Beta-lactam/transpept-like"/>
</dbReference>
<sequence length="404" mass="45870">MRHSSPDKYLDSLLAANSARLGPAFADPAAFRVEIFYTRIDRDARNRPHLTEHHWPQAPSSYFYPASTVKLPAALLTLETLHRLGIPRDADMLTDSLPGISGATLTDTSSPTGKPSAEHYIKKIFLVSDNDAFNRLYEFLGQEALNAGLHEKGYPDSRIIHRLSMPLTPEANRQTNGARFLQNGKLLYAQPPRNYEGPVPGPPPSGPEQAGNAHYAGDSLVAAPFDFSQKNRLRLGDLHHILQSIIFPETVTSRERFRLTEDDYRFLYRYMSRLPTESEGNDPKFDTREFHRNYTKYLMGGADSSIRLPPGLRIFNKSGWAYGFLTDVAYFADFANNIEFLLSARVYTNTDGIIGDDTYDYETIGKPFLRELGAIIYETELNRERKYKPDLQRYQEGKTRLHIP</sequence>
<feature type="domain" description="Beta-lactamase class A catalytic" evidence="2">
    <location>
        <begin position="59"/>
        <end position="332"/>
    </location>
</feature>
<dbReference type="Pfam" id="PF13354">
    <property type="entry name" value="Beta-lactamase2"/>
    <property type="match status" value="1"/>
</dbReference>
<proteinExistence type="predicted"/>
<evidence type="ECO:0000313" key="3">
    <source>
        <dbReference type="EMBL" id="WZN45833.1"/>
    </source>
</evidence>
<evidence type="ECO:0000313" key="4">
    <source>
        <dbReference type="Proteomes" id="UP001449657"/>
    </source>
</evidence>
<dbReference type="GO" id="GO:0016787">
    <property type="term" value="F:hydrolase activity"/>
    <property type="evidence" value="ECO:0007669"/>
    <property type="project" value="UniProtKB-KW"/>
</dbReference>
<gene>
    <name evidence="3" type="ORF">WJU22_23315</name>
</gene>
<evidence type="ECO:0000259" key="2">
    <source>
        <dbReference type="Pfam" id="PF13354"/>
    </source>
</evidence>
<dbReference type="Proteomes" id="UP001449657">
    <property type="component" value="Chromosome"/>
</dbReference>
<name>A0ABZ2Z2C7_9BACT</name>
<dbReference type="Gene3D" id="3.40.710.10">
    <property type="entry name" value="DD-peptidase/beta-lactamase superfamily"/>
    <property type="match status" value="1"/>
</dbReference>